<evidence type="ECO:0000259" key="4">
    <source>
        <dbReference type="PROSITE" id="PS51186"/>
    </source>
</evidence>
<gene>
    <name evidence="5" type="ORF">EV644_103704</name>
</gene>
<dbReference type="SUPFAM" id="SSF46785">
    <property type="entry name" value="Winged helix' DNA-binding domain"/>
    <property type="match status" value="1"/>
</dbReference>
<dbReference type="InterPro" id="IPR000835">
    <property type="entry name" value="HTH_MarR-typ"/>
</dbReference>
<keyword evidence="6" id="KW-1185">Reference proteome</keyword>
<dbReference type="InterPro" id="IPR016181">
    <property type="entry name" value="Acyl_CoA_acyltransferase"/>
</dbReference>
<dbReference type="Gene3D" id="1.10.10.10">
    <property type="entry name" value="Winged helix-like DNA-binding domain superfamily/Winged helix DNA-binding domain"/>
    <property type="match status" value="1"/>
</dbReference>
<dbReference type="InterPro" id="IPR036388">
    <property type="entry name" value="WH-like_DNA-bd_sf"/>
</dbReference>
<dbReference type="PANTHER" id="PTHR43877">
    <property type="entry name" value="AMINOALKYLPHOSPHONATE N-ACETYLTRANSFERASE-RELATED-RELATED"/>
    <property type="match status" value="1"/>
</dbReference>
<dbReference type="Proteomes" id="UP000295818">
    <property type="component" value="Unassembled WGS sequence"/>
</dbReference>
<evidence type="ECO:0000313" key="5">
    <source>
        <dbReference type="EMBL" id="TCO27999.1"/>
    </source>
</evidence>
<dbReference type="SMART" id="SM00347">
    <property type="entry name" value="HTH_MARR"/>
    <property type="match status" value="1"/>
</dbReference>
<dbReference type="Pfam" id="PF12802">
    <property type="entry name" value="MarR_2"/>
    <property type="match status" value="1"/>
</dbReference>
<comment type="caution">
    <text evidence="5">The sequence shown here is derived from an EMBL/GenBank/DDBJ whole genome shotgun (WGS) entry which is preliminary data.</text>
</comment>
<dbReference type="Pfam" id="PF00583">
    <property type="entry name" value="Acetyltransf_1"/>
    <property type="match status" value="1"/>
</dbReference>
<dbReference type="GO" id="GO:0003677">
    <property type="term" value="F:DNA binding"/>
    <property type="evidence" value="ECO:0007669"/>
    <property type="project" value="UniProtKB-KW"/>
</dbReference>
<organism evidence="5 6">
    <name type="scientific">Kribbella orskensis</name>
    <dbReference type="NCBI Taxonomy" id="2512216"/>
    <lineage>
        <taxon>Bacteria</taxon>
        <taxon>Bacillati</taxon>
        <taxon>Actinomycetota</taxon>
        <taxon>Actinomycetes</taxon>
        <taxon>Propionibacteriales</taxon>
        <taxon>Kribbellaceae</taxon>
        <taxon>Kribbella</taxon>
    </lineage>
</organism>
<evidence type="ECO:0000259" key="3">
    <source>
        <dbReference type="PROSITE" id="PS50995"/>
    </source>
</evidence>
<keyword evidence="2" id="KW-0012">Acyltransferase</keyword>
<dbReference type="InterPro" id="IPR000182">
    <property type="entry name" value="GNAT_dom"/>
</dbReference>
<proteinExistence type="predicted"/>
<name>A0ABY2BQV4_9ACTN</name>
<feature type="domain" description="N-acetyltransferase" evidence="4">
    <location>
        <begin position="153"/>
        <end position="302"/>
    </location>
</feature>
<accession>A0ABY2BQV4</accession>
<keyword evidence="1" id="KW-0808">Transferase</keyword>
<dbReference type="SUPFAM" id="SSF55729">
    <property type="entry name" value="Acyl-CoA N-acyltransferases (Nat)"/>
    <property type="match status" value="1"/>
</dbReference>
<keyword evidence="5" id="KW-0238">DNA-binding</keyword>
<dbReference type="InterPro" id="IPR050832">
    <property type="entry name" value="Bact_Acetyltransf"/>
</dbReference>
<evidence type="ECO:0000313" key="6">
    <source>
        <dbReference type="Proteomes" id="UP000295818"/>
    </source>
</evidence>
<dbReference type="PANTHER" id="PTHR43877:SF2">
    <property type="entry name" value="AMINOALKYLPHOSPHONATE N-ACETYLTRANSFERASE-RELATED"/>
    <property type="match status" value="1"/>
</dbReference>
<reference evidence="5 6" key="1">
    <citation type="journal article" date="2015" name="Stand. Genomic Sci.">
        <title>Genomic Encyclopedia of Bacterial and Archaeal Type Strains, Phase III: the genomes of soil and plant-associated and newly described type strains.</title>
        <authorList>
            <person name="Whitman W.B."/>
            <person name="Woyke T."/>
            <person name="Klenk H.P."/>
            <person name="Zhou Y."/>
            <person name="Lilburn T.G."/>
            <person name="Beck B.J."/>
            <person name="De Vos P."/>
            <person name="Vandamme P."/>
            <person name="Eisen J.A."/>
            <person name="Garrity G."/>
            <person name="Hugenholtz P."/>
            <person name="Kyrpides N.C."/>
        </authorList>
    </citation>
    <scope>NUCLEOTIDE SEQUENCE [LARGE SCALE GENOMIC DNA]</scope>
    <source>
        <strain evidence="5 6">VKM Ac-2538</strain>
    </source>
</reference>
<dbReference type="EMBL" id="SLWM01000003">
    <property type="protein sequence ID" value="TCO27999.1"/>
    <property type="molecule type" value="Genomic_DNA"/>
</dbReference>
<evidence type="ECO:0000256" key="1">
    <source>
        <dbReference type="ARBA" id="ARBA00022679"/>
    </source>
</evidence>
<evidence type="ECO:0000256" key="2">
    <source>
        <dbReference type="ARBA" id="ARBA00023315"/>
    </source>
</evidence>
<dbReference type="Gene3D" id="3.40.630.30">
    <property type="match status" value="1"/>
</dbReference>
<protein>
    <submittedName>
        <fullName evidence="5">DNA-binding MarR family transcriptional regulator</fullName>
    </submittedName>
</protein>
<dbReference type="PROSITE" id="PS51186">
    <property type="entry name" value="GNAT"/>
    <property type="match status" value="1"/>
</dbReference>
<sequence>MTRYFSDYSQTMVIADVRRFNRTVTQRIGALNDAYMSRDRPLGQARVLWEIGADGCDLRSLRSRLDLDSGYLSRLLRALESDGLVEVEQNGDDGRVRTALLTPQGLAERAVLDQRSDELAASILQPLSDKQQTRLVAAMGEVERLLIASTVQVAIVDPRHPDARFCLQSYFDELGERFEAGFDHARSISAGVDELTLPAGLLLVATLHSEPVGCGGLKFHDGEPTEVKRMWVSPAVRGLGLGRRLLTELENQAANYGSAVLRLETNKNLTEAISLYRAAGYHEVPAFNTEPYAHHWFEKSLA</sequence>
<feature type="domain" description="HTH marR-type" evidence="3">
    <location>
        <begin position="10"/>
        <end position="144"/>
    </location>
</feature>
<dbReference type="PROSITE" id="PS50995">
    <property type="entry name" value="HTH_MARR_2"/>
    <property type="match status" value="1"/>
</dbReference>
<dbReference type="InterPro" id="IPR036390">
    <property type="entry name" value="WH_DNA-bd_sf"/>
</dbReference>